<organism evidence="3">
    <name type="scientific">Paraprevotella clara</name>
    <dbReference type="NCBI Taxonomy" id="454154"/>
    <lineage>
        <taxon>Bacteria</taxon>
        <taxon>Pseudomonadati</taxon>
        <taxon>Bacteroidota</taxon>
        <taxon>Bacteroidia</taxon>
        <taxon>Bacteroidales</taxon>
        <taxon>Prevotellaceae</taxon>
        <taxon>Paraprevotella</taxon>
    </lineage>
</organism>
<proteinExistence type="predicted"/>
<dbReference type="EMBL" id="CACRUT010000031">
    <property type="protein sequence ID" value="VYU66769.1"/>
    <property type="molecule type" value="Genomic_DNA"/>
</dbReference>
<feature type="domain" description="DUF4923" evidence="2">
    <location>
        <begin position="58"/>
        <end position="219"/>
    </location>
</feature>
<evidence type="ECO:0000256" key="1">
    <source>
        <dbReference type="SAM" id="SignalP"/>
    </source>
</evidence>
<evidence type="ECO:0000313" key="3">
    <source>
        <dbReference type="EMBL" id="VYU66769.1"/>
    </source>
</evidence>
<dbReference type="InterPro" id="IPR032575">
    <property type="entry name" value="DUF4923"/>
</dbReference>
<name>A0A6N3GSG6_9BACT</name>
<dbReference type="AlphaFoldDB" id="A0A6N3GSG6"/>
<feature type="chain" id="PRO_5026950379" description="DUF4923 domain-containing protein" evidence="1">
    <location>
        <begin position="24"/>
        <end position="220"/>
    </location>
</feature>
<gene>
    <name evidence="3" type="ORF">PCLFYP37_00554</name>
</gene>
<sequence length="220" mass="23929">MKKMSLKWIVVCCGLLFTTTASAQLGNLLKNVLGGNKGTETQQTETEEKGNVLGSIFQNLIGTAKVENSSLKGDWTYESPAVVFESSNLLKKAGGSLMTNTAEKTLQKYLAKIGFEEGKVDISFDGDSTYTMTIGSRNSTGTYTVQDNEITLKRKGLLSRPVTANLALKSNEMQITFKADKLLDFLTNITTMTGNSTLNMIGNIASGYDGMQLGFQFKKK</sequence>
<protein>
    <recommendedName>
        <fullName evidence="2">DUF4923 domain-containing protein</fullName>
    </recommendedName>
</protein>
<dbReference type="Pfam" id="PF16270">
    <property type="entry name" value="DUF4923"/>
    <property type="match status" value="1"/>
</dbReference>
<accession>A0A6N3GSG6</accession>
<dbReference type="RefSeq" id="WP_412441540.1">
    <property type="nucleotide sequence ID" value="NZ_CACRUT010000031.1"/>
</dbReference>
<reference evidence="3" key="1">
    <citation type="submission" date="2019-11" db="EMBL/GenBank/DDBJ databases">
        <authorList>
            <person name="Feng L."/>
        </authorList>
    </citation>
    <scope>NUCLEOTIDE SEQUENCE</scope>
    <source>
        <strain evidence="3">PclaraLFYP37</strain>
    </source>
</reference>
<keyword evidence="1" id="KW-0732">Signal</keyword>
<evidence type="ECO:0000259" key="2">
    <source>
        <dbReference type="Pfam" id="PF16270"/>
    </source>
</evidence>
<feature type="signal peptide" evidence="1">
    <location>
        <begin position="1"/>
        <end position="23"/>
    </location>
</feature>